<dbReference type="PATRIC" id="fig|580047.4.peg.534"/>
<accession>G4NP99</accession>
<evidence type="ECO:0000313" key="1">
    <source>
        <dbReference type="EMBL" id="AEP35345.1"/>
    </source>
</evidence>
<name>G4NP99_CHLT4</name>
<gene>
    <name evidence="1" type="ordered locus">CTO_0980</name>
</gene>
<sequence>MLSRYKQETTLDPLYIERKETLYKLFIPLSLYLRVFFTNE</sequence>
<dbReference type="Proteomes" id="UP000009287">
    <property type="component" value="Chromosome"/>
</dbReference>
<protein>
    <submittedName>
        <fullName evidence="1">Uncharacterized protein</fullName>
    </submittedName>
</protein>
<evidence type="ECO:0000313" key="2">
    <source>
        <dbReference type="Proteomes" id="UP000009287"/>
    </source>
</evidence>
<dbReference type="EMBL" id="CP002401">
    <property type="protein sequence ID" value="AEP35345.1"/>
    <property type="molecule type" value="Genomic_DNA"/>
</dbReference>
<proteinExistence type="predicted"/>
<organism evidence="1 2">
    <name type="scientific">Chlamydia trachomatis serovar A (strain A2497)</name>
    <dbReference type="NCBI Taxonomy" id="580047"/>
    <lineage>
        <taxon>Bacteria</taxon>
        <taxon>Pseudomonadati</taxon>
        <taxon>Chlamydiota</taxon>
        <taxon>Chlamydiia</taxon>
        <taxon>Chlamydiales</taxon>
        <taxon>Chlamydiaceae</taxon>
        <taxon>Chlamydia/Chlamydophila group</taxon>
        <taxon>Chlamydia</taxon>
    </lineage>
</organism>
<reference evidence="1 2" key="1">
    <citation type="journal article" date="2011" name="J. Exp. Med.">
        <title>A live-attenuated chlamydial vaccine protects against trachoma in nonhuman primates.</title>
        <authorList>
            <person name="Kari L."/>
            <person name="Whitmire W.M."/>
            <person name="Olivares-Zavaleta N."/>
            <person name="Goheen M.M."/>
            <person name="Taylor L.D."/>
            <person name="Carlson J.H."/>
            <person name="Sturdevant G.L."/>
            <person name="Lu C."/>
            <person name="Bakios L.E."/>
            <person name="Randall L.B."/>
            <person name="Parnell M.J."/>
            <person name="Zhong G."/>
            <person name="Caldwell H.D."/>
        </authorList>
    </citation>
    <scope>NUCLEOTIDE SEQUENCE [LARGE SCALE GENOMIC DNA]</scope>
    <source>
        <strain evidence="1 2">A2497</strain>
    </source>
</reference>
<dbReference type="KEGG" id="cra:CTO_0980"/>
<dbReference type="AlphaFoldDB" id="G4NP99"/>